<reference evidence="2" key="2">
    <citation type="journal article" date="2024" name="Plant">
        <title>Genomic evolution and insights into agronomic trait innovations of Sesamum species.</title>
        <authorList>
            <person name="Miao H."/>
            <person name="Wang L."/>
            <person name="Qu L."/>
            <person name="Liu H."/>
            <person name="Sun Y."/>
            <person name="Le M."/>
            <person name="Wang Q."/>
            <person name="Wei S."/>
            <person name="Zheng Y."/>
            <person name="Lin W."/>
            <person name="Duan Y."/>
            <person name="Cao H."/>
            <person name="Xiong S."/>
            <person name="Wang X."/>
            <person name="Wei L."/>
            <person name="Li C."/>
            <person name="Ma Q."/>
            <person name="Ju M."/>
            <person name="Zhao R."/>
            <person name="Li G."/>
            <person name="Mu C."/>
            <person name="Tian Q."/>
            <person name="Mei H."/>
            <person name="Zhang T."/>
            <person name="Gao T."/>
            <person name="Zhang H."/>
        </authorList>
    </citation>
    <scope>NUCLEOTIDE SEQUENCE</scope>
    <source>
        <strain evidence="2">3651</strain>
    </source>
</reference>
<proteinExistence type="predicted"/>
<evidence type="ECO:0000256" key="1">
    <source>
        <dbReference type="SAM" id="MobiDB-lite"/>
    </source>
</evidence>
<feature type="region of interest" description="Disordered" evidence="1">
    <location>
        <begin position="27"/>
        <end position="54"/>
    </location>
</feature>
<evidence type="ECO:0000313" key="2">
    <source>
        <dbReference type="EMBL" id="KAK4413169.1"/>
    </source>
</evidence>
<name>A0AAE1XK37_9LAMI</name>
<comment type="caution">
    <text evidence="2">The sequence shown here is derived from an EMBL/GenBank/DDBJ whole genome shotgun (WGS) entry which is preliminary data.</text>
</comment>
<dbReference type="AlphaFoldDB" id="A0AAE1XK37"/>
<feature type="compositionally biased region" description="Low complexity" evidence="1">
    <location>
        <begin position="27"/>
        <end position="41"/>
    </location>
</feature>
<sequence>MGASVKQETIDQAEILPDKNNSREIISLSSSSSELSGSSFFDSDDGESDVEFNPKKKQRVEAVLPVGFLDPIQPAERVGSQRRTGASMNGSVPNNVVVRVKEERIEKGAMF</sequence>
<evidence type="ECO:0000313" key="3">
    <source>
        <dbReference type="Proteomes" id="UP001293254"/>
    </source>
</evidence>
<accession>A0AAE1XK37</accession>
<protein>
    <submittedName>
        <fullName evidence="2">Uncharacterized protein</fullName>
    </submittedName>
</protein>
<keyword evidence="3" id="KW-1185">Reference proteome</keyword>
<reference evidence="2" key="1">
    <citation type="submission" date="2020-06" db="EMBL/GenBank/DDBJ databases">
        <authorList>
            <person name="Li T."/>
            <person name="Hu X."/>
            <person name="Zhang T."/>
            <person name="Song X."/>
            <person name="Zhang H."/>
            <person name="Dai N."/>
            <person name="Sheng W."/>
            <person name="Hou X."/>
            <person name="Wei L."/>
        </authorList>
    </citation>
    <scope>NUCLEOTIDE SEQUENCE</scope>
    <source>
        <strain evidence="2">3651</strain>
        <tissue evidence="2">Leaf</tissue>
    </source>
</reference>
<gene>
    <name evidence="2" type="ORF">Salat_2729400</name>
</gene>
<organism evidence="2 3">
    <name type="scientific">Sesamum alatum</name>
    <dbReference type="NCBI Taxonomy" id="300844"/>
    <lineage>
        <taxon>Eukaryota</taxon>
        <taxon>Viridiplantae</taxon>
        <taxon>Streptophyta</taxon>
        <taxon>Embryophyta</taxon>
        <taxon>Tracheophyta</taxon>
        <taxon>Spermatophyta</taxon>
        <taxon>Magnoliopsida</taxon>
        <taxon>eudicotyledons</taxon>
        <taxon>Gunneridae</taxon>
        <taxon>Pentapetalae</taxon>
        <taxon>asterids</taxon>
        <taxon>lamiids</taxon>
        <taxon>Lamiales</taxon>
        <taxon>Pedaliaceae</taxon>
        <taxon>Sesamum</taxon>
    </lineage>
</organism>
<dbReference type="EMBL" id="JACGWO010000012">
    <property type="protein sequence ID" value="KAK4413169.1"/>
    <property type="molecule type" value="Genomic_DNA"/>
</dbReference>
<dbReference type="Proteomes" id="UP001293254">
    <property type="component" value="Unassembled WGS sequence"/>
</dbReference>